<evidence type="ECO:0000256" key="6">
    <source>
        <dbReference type="ARBA" id="ARBA00022967"/>
    </source>
</evidence>
<evidence type="ECO:0000313" key="11">
    <source>
        <dbReference type="EMBL" id="BCJ68808.1"/>
    </source>
</evidence>
<dbReference type="GO" id="GO:0043215">
    <property type="term" value="P:daunorubicin transport"/>
    <property type="evidence" value="ECO:0007669"/>
    <property type="project" value="InterPro"/>
</dbReference>
<evidence type="ECO:0000256" key="4">
    <source>
        <dbReference type="ARBA" id="ARBA00022741"/>
    </source>
</evidence>
<dbReference type="InterPro" id="IPR027417">
    <property type="entry name" value="P-loop_NTPase"/>
</dbReference>
<proteinExistence type="inferred from homology"/>
<dbReference type="FunFam" id="3.40.50.300:FF:000589">
    <property type="entry name" value="ABC transporter, ATP-binding subunit"/>
    <property type="match status" value="1"/>
</dbReference>
<dbReference type="Pfam" id="PF13732">
    <property type="entry name" value="DrrA1-3_C"/>
    <property type="match status" value="1"/>
</dbReference>
<evidence type="ECO:0000256" key="3">
    <source>
        <dbReference type="ARBA" id="ARBA00022475"/>
    </source>
</evidence>
<keyword evidence="5 11" id="KW-0067">ATP-binding</keyword>
<dbReference type="RefSeq" id="WP_212817988.1">
    <property type="nucleotide sequence ID" value="NZ_AP023359.1"/>
</dbReference>
<gene>
    <name evidence="11" type="ORF">Prubr_58290</name>
</gene>
<evidence type="ECO:0000256" key="9">
    <source>
        <dbReference type="ARBA" id="ARBA00049985"/>
    </source>
</evidence>
<dbReference type="InterPro" id="IPR003593">
    <property type="entry name" value="AAA+_ATPase"/>
</dbReference>
<keyword evidence="7" id="KW-0472">Membrane</keyword>
<evidence type="ECO:0000256" key="1">
    <source>
        <dbReference type="ARBA" id="ARBA00004413"/>
    </source>
</evidence>
<dbReference type="InterPro" id="IPR003439">
    <property type="entry name" value="ABC_transporter-like_ATP-bd"/>
</dbReference>
<keyword evidence="4" id="KW-0547">Nucleotide-binding</keyword>
<evidence type="ECO:0000313" key="12">
    <source>
        <dbReference type="Proteomes" id="UP000680866"/>
    </source>
</evidence>
<evidence type="ECO:0000259" key="10">
    <source>
        <dbReference type="PROSITE" id="PS50893"/>
    </source>
</evidence>
<dbReference type="InterPro" id="IPR025302">
    <property type="entry name" value="DrrA1/2-like_C"/>
</dbReference>
<dbReference type="PROSITE" id="PS50893">
    <property type="entry name" value="ABC_TRANSPORTER_2"/>
    <property type="match status" value="1"/>
</dbReference>
<dbReference type="PANTHER" id="PTHR42711:SF19">
    <property type="entry name" value="DOXORUBICIN RESISTANCE ATP-BINDING PROTEIN DRRA"/>
    <property type="match status" value="1"/>
</dbReference>
<dbReference type="GO" id="GO:0005524">
    <property type="term" value="F:ATP binding"/>
    <property type="evidence" value="ECO:0007669"/>
    <property type="project" value="UniProtKB-KW"/>
</dbReference>
<dbReference type="SMART" id="SM00382">
    <property type="entry name" value="AAA"/>
    <property type="match status" value="1"/>
</dbReference>
<sequence>MTDDPIIRASGLTKSFGKFTALAGVDLTVARGSIHALLGPNGAGKTTTVRILSTLLRPDAGTATVAGHDLLRHPDRVRASISLTGQYAAVDELLTGEENLVMMGRLGRLGGRAARRRAGELLARFDLTDARRRTVRTYSGGMRRRLDLAASLVTEPPLIFLDEPTTGLDPRSRQAMWDMVRELAATDVTVLLTTQYLEEADRLADRITVVDGGRVIAEGTAEQLKAQVGDERVELRLAGLDDFDRALRDLGDRAVRPDRDNRSVSVPTDGSATQLRALLDTMAARDVTVTRVELHRPTLDDAFLALTADTPPPARTGALTATEEIR</sequence>
<organism evidence="11 12">
    <name type="scientific">Polymorphospora rubra</name>
    <dbReference type="NCBI Taxonomy" id="338584"/>
    <lineage>
        <taxon>Bacteria</taxon>
        <taxon>Bacillati</taxon>
        <taxon>Actinomycetota</taxon>
        <taxon>Actinomycetes</taxon>
        <taxon>Micromonosporales</taxon>
        <taxon>Micromonosporaceae</taxon>
        <taxon>Polymorphospora</taxon>
    </lineage>
</organism>
<dbReference type="GO" id="GO:0046677">
    <property type="term" value="P:response to antibiotic"/>
    <property type="evidence" value="ECO:0007669"/>
    <property type="project" value="UniProtKB-KW"/>
</dbReference>
<dbReference type="KEGG" id="pry:Prubr_58290"/>
<keyword evidence="8" id="KW-0046">Antibiotic resistance</keyword>
<dbReference type="InterPro" id="IPR005894">
    <property type="entry name" value="DrrA"/>
</dbReference>
<comment type="similarity">
    <text evidence="9">Belongs to the ABC transporter superfamily. Drug exporter-1 (DrugE1) (TC 3.A.1.105) family.</text>
</comment>
<dbReference type="GO" id="GO:0016887">
    <property type="term" value="F:ATP hydrolysis activity"/>
    <property type="evidence" value="ECO:0007669"/>
    <property type="project" value="InterPro"/>
</dbReference>
<comment type="subcellular location">
    <subcellularLocation>
        <location evidence="1">Cell membrane</location>
        <topology evidence="1">Peripheral membrane protein</topology>
        <orientation evidence="1">Cytoplasmic side</orientation>
    </subcellularLocation>
</comment>
<dbReference type="NCBIfam" id="TIGR01188">
    <property type="entry name" value="drrA"/>
    <property type="match status" value="1"/>
</dbReference>
<accession>A0A810NAF7</accession>
<keyword evidence="2" id="KW-0813">Transport</keyword>
<keyword evidence="12" id="KW-1185">Reference proteome</keyword>
<reference evidence="11" key="1">
    <citation type="submission" date="2020-08" db="EMBL/GenBank/DDBJ databases">
        <title>Whole genome shotgun sequence of Polymorphospora rubra NBRC 101157.</title>
        <authorList>
            <person name="Komaki H."/>
            <person name="Tamura T."/>
        </authorList>
    </citation>
    <scope>NUCLEOTIDE SEQUENCE</scope>
    <source>
        <strain evidence="11">NBRC 101157</strain>
    </source>
</reference>
<name>A0A810NAF7_9ACTN</name>
<dbReference type="EMBL" id="AP023359">
    <property type="protein sequence ID" value="BCJ68808.1"/>
    <property type="molecule type" value="Genomic_DNA"/>
</dbReference>
<dbReference type="SUPFAM" id="SSF52540">
    <property type="entry name" value="P-loop containing nucleoside triphosphate hydrolases"/>
    <property type="match status" value="1"/>
</dbReference>
<dbReference type="Proteomes" id="UP000680866">
    <property type="component" value="Chromosome"/>
</dbReference>
<dbReference type="InterPro" id="IPR050763">
    <property type="entry name" value="ABC_transporter_ATP-binding"/>
</dbReference>
<evidence type="ECO:0000256" key="5">
    <source>
        <dbReference type="ARBA" id="ARBA00022840"/>
    </source>
</evidence>
<dbReference type="Gene3D" id="3.40.50.300">
    <property type="entry name" value="P-loop containing nucleotide triphosphate hydrolases"/>
    <property type="match status" value="1"/>
</dbReference>
<evidence type="ECO:0000256" key="7">
    <source>
        <dbReference type="ARBA" id="ARBA00023136"/>
    </source>
</evidence>
<protein>
    <submittedName>
        <fullName evidence="11">Daunorubicin resistance protein DrrA family ABC transporter ATP-binding protein</fullName>
    </submittedName>
</protein>
<evidence type="ECO:0000256" key="2">
    <source>
        <dbReference type="ARBA" id="ARBA00022448"/>
    </source>
</evidence>
<keyword evidence="6" id="KW-1278">Translocase</keyword>
<dbReference type="InterPro" id="IPR017871">
    <property type="entry name" value="ABC_transporter-like_CS"/>
</dbReference>
<dbReference type="GO" id="GO:1900753">
    <property type="term" value="P:doxorubicin transport"/>
    <property type="evidence" value="ECO:0007669"/>
    <property type="project" value="InterPro"/>
</dbReference>
<dbReference type="GO" id="GO:0005886">
    <property type="term" value="C:plasma membrane"/>
    <property type="evidence" value="ECO:0007669"/>
    <property type="project" value="UniProtKB-SubCell"/>
</dbReference>
<dbReference type="Pfam" id="PF00005">
    <property type="entry name" value="ABC_tran"/>
    <property type="match status" value="1"/>
</dbReference>
<feature type="domain" description="ABC transporter" evidence="10">
    <location>
        <begin position="7"/>
        <end position="237"/>
    </location>
</feature>
<keyword evidence="3" id="KW-1003">Cell membrane</keyword>
<dbReference type="PROSITE" id="PS00211">
    <property type="entry name" value="ABC_TRANSPORTER_1"/>
    <property type="match status" value="1"/>
</dbReference>
<dbReference type="AlphaFoldDB" id="A0A810NAF7"/>
<dbReference type="PANTHER" id="PTHR42711">
    <property type="entry name" value="ABC TRANSPORTER ATP-BINDING PROTEIN"/>
    <property type="match status" value="1"/>
</dbReference>
<evidence type="ECO:0000256" key="8">
    <source>
        <dbReference type="ARBA" id="ARBA00023251"/>
    </source>
</evidence>